<reference evidence="2 3" key="1">
    <citation type="submission" date="2018-04" db="EMBL/GenBank/DDBJ databases">
        <title>Genomic Encyclopedia of Archaeal and Bacterial Type Strains, Phase II (KMG-II): from individual species to whole genera.</title>
        <authorList>
            <person name="Goeker M."/>
        </authorList>
    </citation>
    <scope>NUCLEOTIDE SEQUENCE [LARGE SCALE GENOMIC DNA]</scope>
    <source>
        <strain evidence="2 3">DSM 28823</strain>
    </source>
</reference>
<dbReference type="Pfam" id="PF13395">
    <property type="entry name" value="HNH_4"/>
    <property type="match status" value="1"/>
</dbReference>
<protein>
    <submittedName>
        <fullName evidence="2">HNH endonuclease</fullName>
    </submittedName>
</protein>
<evidence type="ECO:0000313" key="3">
    <source>
        <dbReference type="Proteomes" id="UP000243525"/>
    </source>
</evidence>
<keyword evidence="3" id="KW-1185">Reference proteome</keyword>
<evidence type="ECO:0000259" key="1">
    <source>
        <dbReference type="Pfam" id="PF13395"/>
    </source>
</evidence>
<gene>
    <name evidence="2" type="ORF">C8N47_10531</name>
</gene>
<sequence length="373" mass="43526">MKEYVLTNISRIIERESKTSTYKFALLRAVIDLIQDNSPFIVVEGDRVIFPTGLLVEKWLLYYYPIFDSSLSIPQIGGETELAFGKQLLEFTDKYKLRGGFSAFYNDLKTRGIPVDLEDDFKALASKIKDTVTKMPMRYIGRSLSKEYYSIFRVEKRSEASKRINIIDAEYLINRLGSFSIPREYYDAFRVFGSFIAGKDSILFKWAEFSVRMSSDNLSVSQVLNDVLRSPVTEREVNESKKIFNNYLQEQGNVYCVWTGRKLRKYDLDHLIPFSVWKNNDLWNLLPSDSITNSRKRDKIPSAALIESQKELIIQYWDILNQFQHERFRKEIGVTLLGDTNFDSWETTAITQLKSTCDYLISQRGFDQWDGRN</sequence>
<proteinExistence type="predicted"/>
<dbReference type="Proteomes" id="UP000243525">
    <property type="component" value="Unassembled WGS sequence"/>
</dbReference>
<keyword evidence="2" id="KW-0255">Endonuclease</keyword>
<dbReference type="OrthoDB" id="489287at2"/>
<keyword evidence="2" id="KW-0540">Nuclease</keyword>
<dbReference type="GO" id="GO:0004519">
    <property type="term" value="F:endonuclease activity"/>
    <property type="evidence" value="ECO:0007669"/>
    <property type="project" value="UniProtKB-KW"/>
</dbReference>
<accession>A0A2T5C347</accession>
<name>A0A2T5C347_9BACT</name>
<dbReference type="Gene3D" id="1.10.30.50">
    <property type="match status" value="1"/>
</dbReference>
<dbReference type="RefSeq" id="WP_107821600.1">
    <property type="nucleotide sequence ID" value="NZ_QAAD01000005.1"/>
</dbReference>
<evidence type="ECO:0000313" key="2">
    <source>
        <dbReference type="EMBL" id="PTN09191.1"/>
    </source>
</evidence>
<dbReference type="AlphaFoldDB" id="A0A2T5C347"/>
<keyword evidence="2" id="KW-0378">Hydrolase</keyword>
<dbReference type="EMBL" id="QAAD01000005">
    <property type="protein sequence ID" value="PTN09191.1"/>
    <property type="molecule type" value="Genomic_DNA"/>
</dbReference>
<organism evidence="2 3">
    <name type="scientific">Mangrovibacterium marinum</name>
    <dbReference type="NCBI Taxonomy" id="1639118"/>
    <lineage>
        <taxon>Bacteria</taxon>
        <taxon>Pseudomonadati</taxon>
        <taxon>Bacteroidota</taxon>
        <taxon>Bacteroidia</taxon>
        <taxon>Marinilabiliales</taxon>
        <taxon>Prolixibacteraceae</taxon>
        <taxon>Mangrovibacterium</taxon>
    </lineage>
</organism>
<dbReference type="InterPro" id="IPR003615">
    <property type="entry name" value="HNH_nuc"/>
</dbReference>
<comment type="caution">
    <text evidence="2">The sequence shown here is derived from an EMBL/GenBank/DDBJ whole genome shotgun (WGS) entry which is preliminary data.</text>
</comment>
<feature type="domain" description="HNH nuclease" evidence="1">
    <location>
        <begin position="264"/>
        <end position="301"/>
    </location>
</feature>